<dbReference type="EMBL" id="MUJZ01027415">
    <property type="protein sequence ID" value="OTF78548.1"/>
    <property type="molecule type" value="Genomic_DNA"/>
</dbReference>
<keyword evidence="1" id="KW-0472">Membrane</keyword>
<keyword evidence="1" id="KW-0812">Transmembrane</keyword>
<protein>
    <submittedName>
        <fullName evidence="2">Uncharacterized protein</fullName>
    </submittedName>
</protein>
<keyword evidence="1" id="KW-1133">Transmembrane helix</keyword>
<comment type="caution">
    <text evidence="2">The sequence shown here is derived from an EMBL/GenBank/DDBJ whole genome shotgun (WGS) entry which is preliminary data.</text>
</comment>
<dbReference type="AlphaFoldDB" id="A0A1Y3BF98"/>
<name>A0A1Y3BF98_EURMA</name>
<dbReference type="Pfam" id="PF15938">
    <property type="entry name" value="DUF4750"/>
    <property type="match status" value="1"/>
</dbReference>
<dbReference type="PANTHER" id="PTHR36877:SF1">
    <property type="entry name" value="SMALL INTEGRAL MEMBRANE PROTEIN 13"/>
    <property type="match status" value="1"/>
</dbReference>
<evidence type="ECO:0000313" key="3">
    <source>
        <dbReference type="Proteomes" id="UP000194236"/>
    </source>
</evidence>
<reference evidence="2 3" key="1">
    <citation type="submission" date="2017-03" db="EMBL/GenBank/DDBJ databases">
        <title>Genome Survey of Euroglyphus maynei.</title>
        <authorList>
            <person name="Arlian L.G."/>
            <person name="Morgan M.S."/>
            <person name="Rider S.D."/>
        </authorList>
    </citation>
    <scope>NUCLEOTIDE SEQUENCE [LARGE SCALE GENOMIC DNA]</scope>
    <source>
        <strain evidence="2">Arlian Lab</strain>
        <tissue evidence="2">Whole body</tissue>
    </source>
</reference>
<evidence type="ECO:0000313" key="2">
    <source>
        <dbReference type="EMBL" id="OTF78548.1"/>
    </source>
</evidence>
<organism evidence="2 3">
    <name type="scientific">Euroglyphus maynei</name>
    <name type="common">Mayne's house dust mite</name>
    <dbReference type="NCBI Taxonomy" id="6958"/>
    <lineage>
        <taxon>Eukaryota</taxon>
        <taxon>Metazoa</taxon>
        <taxon>Ecdysozoa</taxon>
        <taxon>Arthropoda</taxon>
        <taxon>Chelicerata</taxon>
        <taxon>Arachnida</taxon>
        <taxon>Acari</taxon>
        <taxon>Acariformes</taxon>
        <taxon>Sarcoptiformes</taxon>
        <taxon>Astigmata</taxon>
        <taxon>Psoroptidia</taxon>
        <taxon>Analgoidea</taxon>
        <taxon>Pyroglyphidae</taxon>
        <taxon>Pyroglyphinae</taxon>
        <taxon>Euroglyphus</taxon>
    </lineage>
</organism>
<dbReference type="InterPro" id="IPR031851">
    <property type="entry name" value="DUF4750"/>
</dbReference>
<dbReference type="OrthoDB" id="25586at2759"/>
<accession>A0A1Y3BF98</accession>
<gene>
    <name evidence="2" type="ORF">BLA29_001926</name>
</gene>
<evidence type="ECO:0000256" key="1">
    <source>
        <dbReference type="SAM" id="Phobius"/>
    </source>
</evidence>
<sequence>MTDLILSFVIFVGSILFVILLIFLGWYCVWKFFLCRFRLVRELFRLNERQQQNPNTYTNLRINRNQHVTKVRPPKID</sequence>
<dbReference type="PANTHER" id="PTHR36877">
    <property type="entry name" value="SMALL INTEGRAL MEMBRANE PROTEIN 13"/>
    <property type="match status" value="1"/>
</dbReference>
<proteinExistence type="predicted"/>
<feature type="transmembrane region" description="Helical" evidence="1">
    <location>
        <begin position="6"/>
        <end position="29"/>
    </location>
</feature>
<dbReference type="Proteomes" id="UP000194236">
    <property type="component" value="Unassembled WGS sequence"/>
</dbReference>
<keyword evidence="3" id="KW-1185">Reference proteome</keyword>